<dbReference type="InterPro" id="IPR005630">
    <property type="entry name" value="Terpene_synthase_metal-bd"/>
</dbReference>
<comment type="similarity">
    <text evidence="3">Belongs to the terpene synthase family.</text>
</comment>
<evidence type="ECO:0000256" key="5">
    <source>
        <dbReference type="ARBA" id="ARBA00023239"/>
    </source>
</evidence>
<evidence type="ECO:0000256" key="1">
    <source>
        <dbReference type="ARBA" id="ARBA00001946"/>
    </source>
</evidence>
<dbReference type="InterPro" id="IPR034741">
    <property type="entry name" value="Terpene_cyclase-like_1_C"/>
</dbReference>
<dbReference type="InterPro" id="IPR001906">
    <property type="entry name" value="Terpene_synth_N"/>
</dbReference>
<dbReference type="CDD" id="cd00684">
    <property type="entry name" value="Terpene_cyclase_plant_C1"/>
    <property type="match status" value="1"/>
</dbReference>
<dbReference type="GO" id="GO:0010333">
    <property type="term" value="F:terpene synthase activity"/>
    <property type="evidence" value="ECO:0007669"/>
    <property type="project" value="InterPro"/>
</dbReference>
<dbReference type="InterPro" id="IPR008930">
    <property type="entry name" value="Terpenoid_cyclase/PrenylTrfase"/>
</dbReference>
<comment type="cofactor">
    <cofactor evidence="1">
        <name>Mg(2+)</name>
        <dbReference type="ChEBI" id="CHEBI:18420"/>
    </cofactor>
</comment>
<reference evidence="8" key="1">
    <citation type="submission" date="2018-01" db="EMBL/GenBank/DDBJ databases">
        <authorList>
            <person name="Mao J.F."/>
        </authorList>
    </citation>
    <scope>NUCLEOTIDE SEQUENCE</scope>
    <source>
        <strain evidence="8">Huo1</strain>
        <tissue evidence="8">Leaf</tissue>
    </source>
</reference>
<dbReference type="SUPFAM" id="SSF48239">
    <property type="entry name" value="Terpenoid cyclases/Protein prenyltransferases"/>
    <property type="match status" value="1"/>
</dbReference>
<evidence type="ECO:0000256" key="3">
    <source>
        <dbReference type="ARBA" id="ARBA00006333"/>
    </source>
</evidence>
<dbReference type="AlphaFoldDB" id="A0A8X8X350"/>
<dbReference type="SUPFAM" id="SSF48576">
    <property type="entry name" value="Terpenoid synthases"/>
    <property type="match status" value="1"/>
</dbReference>
<dbReference type="FunFam" id="1.10.600.10:FF:000007">
    <property type="entry name" value="Isoprene synthase, chloroplastic"/>
    <property type="match status" value="1"/>
</dbReference>
<dbReference type="Pfam" id="PF01397">
    <property type="entry name" value="Terpene_synth"/>
    <property type="match status" value="1"/>
</dbReference>
<evidence type="ECO:0000256" key="2">
    <source>
        <dbReference type="ARBA" id="ARBA00004721"/>
    </source>
</evidence>
<dbReference type="FunFam" id="1.50.10.130:FF:000001">
    <property type="entry name" value="Isoprene synthase, chloroplastic"/>
    <property type="match status" value="1"/>
</dbReference>
<reference evidence="8" key="2">
    <citation type="submission" date="2020-08" db="EMBL/GenBank/DDBJ databases">
        <title>Plant Genome Project.</title>
        <authorList>
            <person name="Zhang R.-G."/>
        </authorList>
    </citation>
    <scope>NUCLEOTIDE SEQUENCE</scope>
    <source>
        <strain evidence="8">Huo1</strain>
        <tissue evidence="8">Leaf</tissue>
    </source>
</reference>
<name>A0A8X8X350_SALSN</name>
<dbReference type="PANTHER" id="PTHR31225">
    <property type="entry name" value="OS04G0344100 PROTEIN-RELATED"/>
    <property type="match status" value="1"/>
</dbReference>
<evidence type="ECO:0000259" key="6">
    <source>
        <dbReference type="Pfam" id="PF01397"/>
    </source>
</evidence>
<sequence>MDINHKNYQHLSLSYTYTCFQAYCNMENYSLPVSAITNGKSLDEIRKSAKYHPSIWGDFFLKYNSDNTKISDVEQEELAKQKEMVRKMLFQTPDDSTCKLELIDAIQRLGVEYHFEKEIGESLKYIHDNYKLQISKDNDDLSIVALRFRLLRQQGYNVPCDVFCKFTDDNGDYVASLRNNIEGLLNLYEAAHLLKHDEEILDKAIEFCSSHLQTELHKVTDVSLSKRVKEALKMPNRKALTRLSARKFMDVYEEDEWHNETLLKFVKLDFNIVQKMHQIELSDATRWWKKFDVENKMPYARDRIAECFLWSVGVLFEPCYARARKILVKALSIASIVDDTYEYATLDELQILTDTVERWDVNETLKDLPPCIQMCYRSLIDTYVDFENELEKDESYRIQYAIQDMQKLGRAYFDETKWLYNNFYVPTLDEYLKVALITSGYMMASTTSLVGMSDQVSKKDFDWIVTEPLIVRAASVICRLTDDLVGDQFQQKPSSQICYMKQYGVPHEEARAQVKKRVRNAWKDINQECLEPRPASVSILMRVVNLARVINLLYSDADCYTDPNKSKAWVKMVLIEPVV</sequence>
<comment type="pathway">
    <text evidence="2">Secondary metabolite biosynthesis; terpenoid biosynthesis.</text>
</comment>
<dbReference type="Gene3D" id="1.50.10.130">
    <property type="entry name" value="Terpene synthase, N-terminal domain"/>
    <property type="match status" value="1"/>
</dbReference>
<keyword evidence="9" id="KW-1185">Reference proteome</keyword>
<organism evidence="8">
    <name type="scientific">Salvia splendens</name>
    <name type="common">Scarlet sage</name>
    <dbReference type="NCBI Taxonomy" id="180675"/>
    <lineage>
        <taxon>Eukaryota</taxon>
        <taxon>Viridiplantae</taxon>
        <taxon>Streptophyta</taxon>
        <taxon>Embryophyta</taxon>
        <taxon>Tracheophyta</taxon>
        <taxon>Spermatophyta</taxon>
        <taxon>Magnoliopsida</taxon>
        <taxon>eudicotyledons</taxon>
        <taxon>Gunneridae</taxon>
        <taxon>Pentapetalae</taxon>
        <taxon>asterids</taxon>
        <taxon>lamiids</taxon>
        <taxon>Lamiales</taxon>
        <taxon>Lamiaceae</taxon>
        <taxon>Nepetoideae</taxon>
        <taxon>Mentheae</taxon>
        <taxon>Salviinae</taxon>
        <taxon>Salvia</taxon>
        <taxon>Salvia subgen. Calosphace</taxon>
        <taxon>core Calosphace</taxon>
    </lineage>
</organism>
<dbReference type="Pfam" id="PF03936">
    <property type="entry name" value="Terpene_synth_C"/>
    <property type="match status" value="1"/>
</dbReference>
<keyword evidence="5" id="KW-0456">Lyase</keyword>
<evidence type="ECO:0000313" key="8">
    <source>
        <dbReference type="EMBL" id="KAG6404823.1"/>
    </source>
</evidence>
<evidence type="ECO:0000259" key="7">
    <source>
        <dbReference type="Pfam" id="PF03936"/>
    </source>
</evidence>
<dbReference type="Gene3D" id="1.10.600.10">
    <property type="entry name" value="Farnesyl Diphosphate Synthase"/>
    <property type="match status" value="1"/>
</dbReference>
<dbReference type="GO" id="GO:0016102">
    <property type="term" value="P:diterpenoid biosynthetic process"/>
    <property type="evidence" value="ECO:0007669"/>
    <property type="project" value="InterPro"/>
</dbReference>
<proteinExistence type="inferred from homology"/>
<evidence type="ECO:0008006" key="10">
    <source>
        <dbReference type="Google" id="ProtNLM"/>
    </source>
</evidence>
<comment type="caution">
    <text evidence="8">The sequence shown here is derived from an EMBL/GenBank/DDBJ whole genome shotgun (WGS) entry which is preliminary data.</text>
</comment>
<dbReference type="SFLD" id="SFLDS00005">
    <property type="entry name" value="Isoprenoid_Synthase_Type_I"/>
    <property type="match status" value="1"/>
</dbReference>
<protein>
    <recommendedName>
        <fullName evidence="10">(-)-germacrene D synthase</fullName>
    </recommendedName>
</protein>
<gene>
    <name evidence="8" type="ORF">SASPL_132399</name>
</gene>
<dbReference type="InterPro" id="IPR036965">
    <property type="entry name" value="Terpene_synth_N_sf"/>
</dbReference>
<dbReference type="SFLD" id="SFLDG01019">
    <property type="entry name" value="Terpene_Cyclase_Like_1_C_Termi"/>
    <property type="match status" value="1"/>
</dbReference>
<feature type="domain" description="Terpene synthase N-terminal" evidence="6">
    <location>
        <begin position="55"/>
        <end position="232"/>
    </location>
</feature>
<dbReference type="PANTHER" id="PTHR31225:SF221">
    <property type="entry name" value="(-)-GERMACRENE D SYNTHASE"/>
    <property type="match status" value="1"/>
</dbReference>
<dbReference type="Proteomes" id="UP000298416">
    <property type="component" value="Unassembled WGS sequence"/>
</dbReference>
<dbReference type="InterPro" id="IPR044814">
    <property type="entry name" value="Terpene_cyclase_plant_C1"/>
</dbReference>
<dbReference type="GO" id="GO:0000287">
    <property type="term" value="F:magnesium ion binding"/>
    <property type="evidence" value="ECO:0007669"/>
    <property type="project" value="InterPro"/>
</dbReference>
<feature type="domain" description="Terpene synthase metal-binding" evidence="7">
    <location>
        <begin position="289"/>
        <end position="524"/>
    </location>
</feature>
<dbReference type="EMBL" id="PNBA02000012">
    <property type="protein sequence ID" value="KAG6404823.1"/>
    <property type="molecule type" value="Genomic_DNA"/>
</dbReference>
<evidence type="ECO:0000313" key="9">
    <source>
        <dbReference type="Proteomes" id="UP000298416"/>
    </source>
</evidence>
<accession>A0A8X8X350</accession>
<dbReference type="InterPro" id="IPR008949">
    <property type="entry name" value="Isoprenoid_synthase_dom_sf"/>
</dbReference>
<evidence type="ECO:0000256" key="4">
    <source>
        <dbReference type="ARBA" id="ARBA00022723"/>
    </source>
</evidence>
<dbReference type="InterPro" id="IPR050148">
    <property type="entry name" value="Terpene_synthase-like"/>
</dbReference>
<keyword evidence="4" id="KW-0479">Metal-binding</keyword>